<sequence>MREETKKKISARLRGRKKSAIHCKHISQSLQALKKTKEHREHLSVSLKEYHKNNKVKSERHEEEQERN</sequence>
<reference evidence="2 3" key="1">
    <citation type="submission" date="2015-09" db="EMBL/GenBank/DDBJ databases">
        <authorList>
            <consortium name="Pathogen Informatics"/>
        </authorList>
    </citation>
    <scope>NUCLEOTIDE SEQUENCE [LARGE SCALE GENOMIC DNA]</scope>
    <source>
        <strain evidence="2 3">2789STDY5834899</strain>
    </source>
</reference>
<evidence type="ECO:0000313" key="3">
    <source>
        <dbReference type="Proteomes" id="UP000095576"/>
    </source>
</evidence>
<dbReference type="EMBL" id="CZAP01000027">
    <property type="protein sequence ID" value="CUQ16666.1"/>
    <property type="molecule type" value="Genomic_DNA"/>
</dbReference>
<feature type="compositionally biased region" description="Basic and acidic residues" evidence="1">
    <location>
        <begin position="38"/>
        <end position="68"/>
    </location>
</feature>
<evidence type="ECO:0000313" key="2">
    <source>
        <dbReference type="EMBL" id="CUQ16666.1"/>
    </source>
</evidence>
<evidence type="ECO:0008006" key="4">
    <source>
        <dbReference type="Google" id="ProtNLM"/>
    </source>
</evidence>
<protein>
    <recommendedName>
        <fullName evidence="4">Nuclease associated modular domain-containing protein</fullName>
    </recommendedName>
</protein>
<evidence type="ECO:0000256" key="1">
    <source>
        <dbReference type="SAM" id="MobiDB-lite"/>
    </source>
</evidence>
<dbReference type="RefSeq" id="WP_155520091.1">
    <property type="nucleotide sequence ID" value="NZ_CZAP01000027.1"/>
</dbReference>
<dbReference type="AlphaFoldDB" id="A0A174U5Q8"/>
<dbReference type="Proteomes" id="UP000095576">
    <property type="component" value="Unassembled WGS sequence"/>
</dbReference>
<proteinExistence type="predicted"/>
<accession>A0A174U5Q8</accession>
<feature type="region of interest" description="Disordered" evidence="1">
    <location>
        <begin position="33"/>
        <end position="68"/>
    </location>
</feature>
<gene>
    <name evidence="2" type="ORF">ERS852511_04595</name>
</gene>
<name>A0A174U5Q8_BACT4</name>
<organism evidence="2 3">
    <name type="scientific">Bacteroides thetaiotaomicron</name>
    <dbReference type="NCBI Taxonomy" id="818"/>
    <lineage>
        <taxon>Bacteria</taxon>
        <taxon>Pseudomonadati</taxon>
        <taxon>Bacteroidota</taxon>
        <taxon>Bacteroidia</taxon>
        <taxon>Bacteroidales</taxon>
        <taxon>Bacteroidaceae</taxon>
        <taxon>Bacteroides</taxon>
    </lineage>
</organism>